<keyword evidence="2" id="KW-1185">Reference proteome</keyword>
<accession>A0A917CC84</accession>
<dbReference type="Proteomes" id="UP000605253">
    <property type="component" value="Unassembled WGS sequence"/>
</dbReference>
<dbReference type="Pfam" id="PF09650">
    <property type="entry name" value="PHA_gran_rgn"/>
    <property type="match status" value="1"/>
</dbReference>
<protein>
    <recommendedName>
        <fullName evidence="3">Polyhydroxyalkanoate system protein</fullName>
    </recommendedName>
</protein>
<comment type="caution">
    <text evidence="1">The sequence shown here is derived from an EMBL/GenBank/DDBJ whole genome shotgun (WGS) entry which is preliminary data.</text>
</comment>
<organism evidence="1 2">
    <name type="scientific">Marinicella pacifica</name>
    <dbReference type="NCBI Taxonomy" id="1171543"/>
    <lineage>
        <taxon>Bacteria</taxon>
        <taxon>Pseudomonadati</taxon>
        <taxon>Pseudomonadota</taxon>
        <taxon>Gammaproteobacteria</taxon>
        <taxon>Lysobacterales</taxon>
        <taxon>Marinicellaceae</taxon>
        <taxon>Marinicella</taxon>
    </lineage>
</organism>
<name>A0A917CC84_9GAMM</name>
<evidence type="ECO:0000313" key="1">
    <source>
        <dbReference type="EMBL" id="GGF83217.1"/>
    </source>
</evidence>
<dbReference type="EMBL" id="BMEO01000001">
    <property type="protein sequence ID" value="GGF83217.1"/>
    <property type="molecule type" value="Genomic_DNA"/>
</dbReference>
<dbReference type="InterPro" id="IPR013433">
    <property type="entry name" value="PHA_gran_rgn"/>
</dbReference>
<reference evidence="1" key="2">
    <citation type="submission" date="2020-09" db="EMBL/GenBank/DDBJ databases">
        <authorList>
            <person name="Sun Q."/>
            <person name="Zhou Y."/>
        </authorList>
    </citation>
    <scope>NUCLEOTIDE SEQUENCE</scope>
    <source>
        <strain evidence="1">CGMCC 1.12181</strain>
    </source>
</reference>
<sequence length="86" mass="9973">MPCSLAQSREVIDELLNDLEEKYQIHHNSIGDNHYQLKGSGIKGEIQLDHQELKISAQLNFMMMAFKPIIEKEIHRQLDKSFAHLS</sequence>
<evidence type="ECO:0008006" key="3">
    <source>
        <dbReference type="Google" id="ProtNLM"/>
    </source>
</evidence>
<gene>
    <name evidence="1" type="ORF">GCM10011365_00180</name>
</gene>
<dbReference type="AlphaFoldDB" id="A0A917CC84"/>
<evidence type="ECO:0000313" key="2">
    <source>
        <dbReference type="Proteomes" id="UP000605253"/>
    </source>
</evidence>
<reference evidence="1" key="1">
    <citation type="journal article" date="2014" name="Int. J. Syst. Evol. Microbiol.">
        <title>Complete genome sequence of Corynebacterium casei LMG S-19264T (=DSM 44701T), isolated from a smear-ripened cheese.</title>
        <authorList>
            <consortium name="US DOE Joint Genome Institute (JGI-PGF)"/>
            <person name="Walter F."/>
            <person name="Albersmeier A."/>
            <person name="Kalinowski J."/>
            <person name="Ruckert C."/>
        </authorList>
    </citation>
    <scope>NUCLEOTIDE SEQUENCE</scope>
    <source>
        <strain evidence="1">CGMCC 1.12181</strain>
    </source>
</reference>
<dbReference type="NCBIfam" id="TIGR02610">
    <property type="entry name" value="PHA_gran_rgn"/>
    <property type="match status" value="1"/>
</dbReference>
<proteinExistence type="predicted"/>